<dbReference type="InterPro" id="IPR018540">
    <property type="entry name" value="Spo0E-like"/>
</dbReference>
<reference evidence="1 2" key="1">
    <citation type="submission" date="2024-11" db="EMBL/GenBank/DDBJ databases">
        <authorList>
            <person name="Heng Y.C."/>
            <person name="Lim A.C.H."/>
            <person name="Lee J.K.Y."/>
            <person name="Kittelmann S."/>
        </authorList>
    </citation>
    <scope>NUCLEOTIDE SEQUENCE [LARGE SCALE GENOMIC DNA]</scope>
    <source>
        <strain evidence="1 2">WILCCON 0114</strain>
    </source>
</reference>
<organism evidence="1 2">
    <name type="scientific">Clostridium neuense</name>
    <dbReference type="NCBI Taxonomy" id="1728934"/>
    <lineage>
        <taxon>Bacteria</taxon>
        <taxon>Bacillati</taxon>
        <taxon>Bacillota</taxon>
        <taxon>Clostridia</taxon>
        <taxon>Eubacteriales</taxon>
        <taxon>Clostridiaceae</taxon>
        <taxon>Clostridium</taxon>
    </lineage>
</organism>
<dbReference type="RefSeq" id="WP_406788993.1">
    <property type="nucleotide sequence ID" value="NZ_JBJIAA010000016.1"/>
</dbReference>
<dbReference type="InterPro" id="IPR037208">
    <property type="entry name" value="Spo0E-like_sf"/>
</dbReference>
<name>A0ABW8TLE1_9CLOT</name>
<dbReference type="Gene3D" id="4.10.280.10">
    <property type="entry name" value="Helix-loop-helix DNA-binding domain"/>
    <property type="match status" value="1"/>
</dbReference>
<dbReference type="InterPro" id="IPR036638">
    <property type="entry name" value="HLH_DNA-bd_sf"/>
</dbReference>
<evidence type="ECO:0000313" key="1">
    <source>
        <dbReference type="EMBL" id="MFL0252335.1"/>
    </source>
</evidence>
<proteinExistence type="predicted"/>
<protein>
    <submittedName>
        <fullName evidence="1">Spo0E family sporulation regulatory protein-aspartic acid phosphatase</fullName>
    </submittedName>
</protein>
<comment type="caution">
    <text evidence="1">The sequence shown here is derived from an EMBL/GenBank/DDBJ whole genome shotgun (WGS) entry which is preliminary data.</text>
</comment>
<dbReference type="SUPFAM" id="SSF140500">
    <property type="entry name" value="BAS1536-like"/>
    <property type="match status" value="1"/>
</dbReference>
<gene>
    <name evidence="1" type="ORF">ACJDT4_18135</name>
</gene>
<dbReference type="EMBL" id="JBJIAA010000016">
    <property type="protein sequence ID" value="MFL0252335.1"/>
    <property type="molecule type" value="Genomic_DNA"/>
</dbReference>
<sequence>MSGGVILNFELAVLILKIDYYRNALYSLISNSNLTDPNVVLCSQKLDKLLTRYEQIRTYMQQSAA</sequence>
<accession>A0ABW8TLE1</accession>
<keyword evidence="2" id="KW-1185">Reference proteome</keyword>
<dbReference type="Pfam" id="PF09388">
    <property type="entry name" value="SpoOE-like"/>
    <property type="match status" value="1"/>
</dbReference>
<evidence type="ECO:0000313" key="2">
    <source>
        <dbReference type="Proteomes" id="UP001623592"/>
    </source>
</evidence>
<dbReference type="Proteomes" id="UP001623592">
    <property type="component" value="Unassembled WGS sequence"/>
</dbReference>